<dbReference type="AlphaFoldDB" id="A0A0C1ZAX8"/>
<sequence>MPNPIINHTNLVRSHDKSLLDSLVKKLERNGLKSHEICPDPNNDDEMIVVVPTDRITAQALWKTLDAVAVNSDEEVEEQWFMFESGTSVYDIWRWIEDTFNVAVHDL</sequence>
<gene>
    <name evidence="1" type="ORF">H735_10270</name>
</gene>
<name>A0A0C1ZAX8_9VIBR</name>
<dbReference type="PATRIC" id="fig|1229493.5.peg.1140"/>
<dbReference type="RefSeq" id="WP_020194495.1">
    <property type="nucleotide sequence ID" value="NZ_BAOH01000005.1"/>
</dbReference>
<evidence type="ECO:0000313" key="1">
    <source>
        <dbReference type="EMBL" id="KIF53299.1"/>
    </source>
</evidence>
<dbReference type="Proteomes" id="UP000031586">
    <property type="component" value="Unassembled WGS sequence"/>
</dbReference>
<organism evidence="1 2">
    <name type="scientific">Vibrio owensii CAIM 1854 = LMG 25443</name>
    <dbReference type="NCBI Taxonomy" id="1229493"/>
    <lineage>
        <taxon>Bacteria</taxon>
        <taxon>Pseudomonadati</taxon>
        <taxon>Pseudomonadota</taxon>
        <taxon>Gammaproteobacteria</taxon>
        <taxon>Vibrionales</taxon>
        <taxon>Vibrionaceae</taxon>
        <taxon>Vibrio</taxon>
    </lineage>
</organism>
<dbReference type="EMBL" id="JPRD01000015">
    <property type="protein sequence ID" value="KIF53299.1"/>
    <property type="molecule type" value="Genomic_DNA"/>
</dbReference>
<proteinExistence type="predicted"/>
<evidence type="ECO:0000313" key="2">
    <source>
        <dbReference type="Proteomes" id="UP000031586"/>
    </source>
</evidence>
<protein>
    <submittedName>
        <fullName evidence="1">Uncharacterized protein</fullName>
    </submittedName>
</protein>
<accession>A0A0C1ZAX8</accession>
<comment type="caution">
    <text evidence="1">The sequence shown here is derived from an EMBL/GenBank/DDBJ whole genome shotgun (WGS) entry which is preliminary data.</text>
</comment>
<reference evidence="1 2" key="1">
    <citation type="submission" date="2014-07" db="EMBL/GenBank/DDBJ databases">
        <title>Unique and conserved regions in Vibrio harveyi and related species in comparison with the shrimp pathogen Vibrio harveyi CAIM 1792.</title>
        <authorList>
            <person name="Espinoza-Valles I."/>
            <person name="Vora G."/>
            <person name="Leekitcharoenphon P."/>
            <person name="Ussery D."/>
            <person name="Hoj L."/>
            <person name="Gomez-Gil B."/>
        </authorList>
    </citation>
    <scope>NUCLEOTIDE SEQUENCE [LARGE SCALE GENOMIC DNA]</scope>
    <source>
        <strain evidence="2">CAIM 1854 / LMG 25443</strain>
    </source>
</reference>